<feature type="compositionally biased region" description="Basic and acidic residues" evidence="1">
    <location>
        <begin position="47"/>
        <end position="73"/>
    </location>
</feature>
<dbReference type="EMBL" id="AVOT02067956">
    <property type="protein sequence ID" value="MBW0559346.1"/>
    <property type="molecule type" value="Genomic_DNA"/>
</dbReference>
<evidence type="ECO:0000313" key="3">
    <source>
        <dbReference type="Proteomes" id="UP000765509"/>
    </source>
</evidence>
<dbReference type="AlphaFoldDB" id="A0A9Q3JC48"/>
<sequence length="94" mass="9928">MIAVISRQGSFLTSPIEAGCDRAHSNGGVSPEKDVTATATSQAGYDHTGDQVKAQKETKASLRGILKEPDANKHPQGPGSHSQIIQSTEMIRTV</sequence>
<name>A0A9Q3JC48_9BASI</name>
<proteinExistence type="predicted"/>
<gene>
    <name evidence="2" type="ORF">O181_099061</name>
</gene>
<protein>
    <submittedName>
        <fullName evidence="2">Uncharacterized protein</fullName>
    </submittedName>
</protein>
<feature type="region of interest" description="Disordered" evidence="1">
    <location>
        <begin position="18"/>
        <end position="94"/>
    </location>
</feature>
<accession>A0A9Q3JC48</accession>
<reference evidence="2" key="1">
    <citation type="submission" date="2021-03" db="EMBL/GenBank/DDBJ databases">
        <title>Draft genome sequence of rust myrtle Austropuccinia psidii MF-1, a brazilian biotype.</title>
        <authorList>
            <person name="Quecine M.C."/>
            <person name="Pachon D.M.R."/>
            <person name="Bonatelli M.L."/>
            <person name="Correr F.H."/>
            <person name="Franceschini L.M."/>
            <person name="Leite T.F."/>
            <person name="Margarido G.R.A."/>
            <person name="Almeida C.A."/>
            <person name="Ferrarezi J.A."/>
            <person name="Labate C.A."/>
        </authorList>
    </citation>
    <scope>NUCLEOTIDE SEQUENCE</scope>
    <source>
        <strain evidence="2">MF-1</strain>
    </source>
</reference>
<keyword evidence="3" id="KW-1185">Reference proteome</keyword>
<comment type="caution">
    <text evidence="2">The sequence shown here is derived from an EMBL/GenBank/DDBJ whole genome shotgun (WGS) entry which is preliminary data.</text>
</comment>
<feature type="compositionally biased region" description="Polar residues" evidence="1">
    <location>
        <begin position="79"/>
        <end position="94"/>
    </location>
</feature>
<evidence type="ECO:0000256" key="1">
    <source>
        <dbReference type="SAM" id="MobiDB-lite"/>
    </source>
</evidence>
<evidence type="ECO:0000313" key="2">
    <source>
        <dbReference type="EMBL" id="MBW0559346.1"/>
    </source>
</evidence>
<dbReference type="Proteomes" id="UP000765509">
    <property type="component" value="Unassembled WGS sequence"/>
</dbReference>
<organism evidence="2 3">
    <name type="scientific">Austropuccinia psidii MF-1</name>
    <dbReference type="NCBI Taxonomy" id="1389203"/>
    <lineage>
        <taxon>Eukaryota</taxon>
        <taxon>Fungi</taxon>
        <taxon>Dikarya</taxon>
        <taxon>Basidiomycota</taxon>
        <taxon>Pucciniomycotina</taxon>
        <taxon>Pucciniomycetes</taxon>
        <taxon>Pucciniales</taxon>
        <taxon>Sphaerophragmiaceae</taxon>
        <taxon>Austropuccinia</taxon>
    </lineage>
</organism>